<dbReference type="Gene3D" id="3.30.450.20">
    <property type="entry name" value="PAS domain"/>
    <property type="match status" value="1"/>
</dbReference>
<dbReference type="PROSITE" id="PS50113">
    <property type="entry name" value="PAC"/>
    <property type="match status" value="1"/>
</dbReference>
<feature type="domain" description="Histidine kinase" evidence="14">
    <location>
        <begin position="168"/>
        <end position="382"/>
    </location>
</feature>
<dbReference type="PRINTS" id="PR00344">
    <property type="entry name" value="BCTRLSENSOR"/>
</dbReference>
<evidence type="ECO:0000256" key="7">
    <source>
        <dbReference type="ARBA" id="ARBA00022741"/>
    </source>
</evidence>
<evidence type="ECO:0000256" key="8">
    <source>
        <dbReference type="ARBA" id="ARBA00022777"/>
    </source>
</evidence>
<evidence type="ECO:0000256" key="9">
    <source>
        <dbReference type="ARBA" id="ARBA00022840"/>
    </source>
</evidence>
<dbReference type="SUPFAM" id="SSF47384">
    <property type="entry name" value="Homodimeric domain of signal transducing histidine kinase"/>
    <property type="match status" value="1"/>
</dbReference>
<dbReference type="SMART" id="SM00091">
    <property type="entry name" value="PAS"/>
    <property type="match status" value="1"/>
</dbReference>
<keyword evidence="10" id="KW-0408">Iron</keyword>
<dbReference type="InterPro" id="IPR003661">
    <property type="entry name" value="HisK_dim/P_dom"/>
</dbReference>
<evidence type="ECO:0000256" key="10">
    <source>
        <dbReference type="ARBA" id="ARBA00023004"/>
    </source>
</evidence>
<evidence type="ECO:0000256" key="2">
    <source>
        <dbReference type="ARBA" id="ARBA00001971"/>
    </source>
</evidence>
<keyword evidence="11" id="KW-0902">Two-component regulatory system</keyword>
<dbReference type="CDD" id="cd00082">
    <property type="entry name" value="HisKA"/>
    <property type="match status" value="1"/>
</dbReference>
<dbReference type="InterPro" id="IPR035965">
    <property type="entry name" value="PAS-like_dom_sf"/>
</dbReference>
<dbReference type="PROSITE" id="PS50112">
    <property type="entry name" value="PAS"/>
    <property type="match status" value="1"/>
</dbReference>
<name>A0A0M6Y533_9HYPH</name>
<dbReference type="SUPFAM" id="SSF55785">
    <property type="entry name" value="PYP-like sensor domain (PAS domain)"/>
    <property type="match status" value="1"/>
</dbReference>
<keyword evidence="8" id="KW-0418">Kinase</keyword>
<dbReference type="InterPro" id="IPR000014">
    <property type="entry name" value="PAS"/>
</dbReference>
<keyword evidence="4" id="KW-0597">Phosphoprotein</keyword>
<organism evidence="17 18">
    <name type="scientific">Roseibium aggregatum</name>
    <dbReference type="NCBI Taxonomy" id="187304"/>
    <lineage>
        <taxon>Bacteria</taxon>
        <taxon>Pseudomonadati</taxon>
        <taxon>Pseudomonadota</taxon>
        <taxon>Alphaproteobacteria</taxon>
        <taxon>Hyphomicrobiales</taxon>
        <taxon>Stappiaceae</taxon>
        <taxon>Roseibium</taxon>
    </lineage>
</organism>
<dbReference type="PANTHER" id="PTHR43065">
    <property type="entry name" value="SENSOR HISTIDINE KINASE"/>
    <property type="match status" value="1"/>
</dbReference>
<dbReference type="PROSITE" id="PS50109">
    <property type="entry name" value="HIS_KIN"/>
    <property type="match status" value="1"/>
</dbReference>
<dbReference type="InterPro" id="IPR036890">
    <property type="entry name" value="HATPase_C_sf"/>
</dbReference>
<dbReference type="Pfam" id="PF00989">
    <property type="entry name" value="PAS"/>
    <property type="match status" value="1"/>
</dbReference>
<proteinExistence type="predicted"/>
<keyword evidence="5" id="KW-0479">Metal-binding</keyword>
<sequence>MGAGTVGDDVLDHDDDNAAVTEARLASVFDTAADGIVVINDRAQVLAFNKACERLFGYEAADLLGRNVNRIMPAEYANAHDHYVNNYLTTGHKKIIGIGREVQARHKDGTVFPIELSVGEAWTPAGRQFIGILRDLRSRRQMEDRLAKTQAQLLHMTRISALDEMGAAIAHELNQPLTAVLLYLQSVSRKTRADKSLDPFIIEVIDKAVREAERAGEIIQRMRQLVEKKTPNRQSIEVRDFVTSCLEMAELGSGNGRSIMKAEIARGLPPLMADPVQIRQILINLLRNAREAVCDQADRKVVLAVCRNGDRLEFRVTDNGPGVPEELVDNLFRAFTGAKHKGVGLGLAISRSIAQNHGGDLRLEKGANGRGASFVLSLPIDPPEEDVAERAETNGSKEMS</sequence>
<dbReference type="AlphaFoldDB" id="A0A0M6Y533"/>
<dbReference type="FunFam" id="3.30.450.20:FF:000060">
    <property type="entry name" value="Sensor protein FixL"/>
    <property type="match status" value="1"/>
</dbReference>
<evidence type="ECO:0000256" key="6">
    <source>
        <dbReference type="ARBA" id="ARBA00022679"/>
    </source>
</evidence>
<keyword evidence="6 17" id="KW-0808">Transferase</keyword>
<gene>
    <name evidence="17" type="primary">fixL_2</name>
    <name evidence="17" type="ORF">LAL4801_03654</name>
</gene>
<keyword evidence="9" id="KW-0067">ATP-binding</keyword>
<dbReference type="CDD" id="cd00130">
    <property type="entry name" value="PAS"/>
    <property type="match status" value="1"/>
</dbReference>
<comment type="cofactor">
    <cofactor evidence="2">
        <name>heme</name>
        <dbReference type="ChEBI" id="CHEBI:30413"/>
    </cofactor>
</comment>
<dbReference type="SUPFAM" id="SSF55874">
    <property type="entry name" value="ATPase domain of HSP90 chaperone/DNA topoisomerase II/histidine kinase"/>
    <property type="match status" value="1"/>
</dbReference>
<dbReference type="GO" id="GO:0006355">
    <property type="term" value="P:regulation of DNA-templated transcription"/>
    <property type="evidence" value="ECO:0007669"/>
    <property type="project" value="InterPro"/>
</dbReference>
<evidence type="ECO:0000259" key="15">
    <source>
        <dbReference type="PROSITE" id="PS50112"/>
    </source>
</evidence>
<dbReference type="InterPro" id="IPR003594">
    <property type="entry name" value="HATPase_dom"/>
</dbReference>
<evidence type="ECO:0000256" key="13">
    <source>
        <dbReference type="ARBA" id="ARBA00070616"/>
    </source>
</evidence>
<dbReference type="Gene3D" id="3.30.565.10">
    <property type="entry name" value="Histidine kinase-like ATPase, C-terminal domain"/>
    <property type="match status" value="1"/>
</dbReference>
<evidence type="ECO:0000256" key="12">
    <source>
        <dbReference type="ARBA" id="ARBA00059827"/>
    </source>
</evidence>
<evidence type="ECO:0000256" key="4">
    <source>
        <dbReference type="ARBA" id="ARBA00022553"/>
    </source>
</evidence>
<dbReference type="InterPro" id="IPR013767">
    <property type="entry name" value="PAS_fold"/>
</dbReference>
<dbReference type="GO" id="GO:0000155">
    <property type="term" value="F:phosphorelay sensor kinase activity"/>
    <property type="evidence" value="ECO:0007669"/>
    <property type="project" value="InterPro"/>
</dbReference>
<dbReference type="EMBL" id="CXST01000002">
    <property type="protein sequence ID" value="CTQ45206.1"/>
    <property type="molecule type" value="Genomic_DNA"/>
</dbReference>
<dbReference type="InterPro" id="IPR004358">
    <property type="entry name" value="Sig_transdc_His_kin-like_C"/>
</dbReference>
<dbReference type="Pfam" id="PF00512">
    <property type="entry name" value="HisKA"/>
    <property type="match status" value="1"/>
</dbReference>
<dbReference type="GO" id="GO:0005524">
    <property type="term" value="F:ATP binding"/>
    <property type="evidence" value="ECO:0007669"/>
    <property type="project" value="UniProtKB-KW"/>
</dbReference>
<dbReference type="Proteomes" id="UP000048926">
    <property type="component" value="Unassembled WGS sequence"/>
</dbReference>
<evidence type="ECO:0000259" key="14">
    <source>
        <dbReference type="PROSITE" id="PS50109"/>
    </source>
</evidence>
<keyword evidence="5" id="KW-0349">Heme</keyword>
<protein>
    <recommendedName>
        <fullName evidence="13">Sensor protein FixL</fullName>
        <ecNumber evidence="3">2.7.13.3</ecNumber>
    </recommendedName>
</protein>
<feature type="domain" description="PAS" evidence="15">
    <location>
        <begin position="21"/>
        <end position="91"/>
    </location>
</feature>
<keyword evidence="18" id="KW-1185">Reference proteome</keyword>
<dbReference type="PANTHER" id="PTHR43065:SF10">
    <property type="entry name" value="PEROXIDE STRESS-ACTIVATED HISTIDINE KINASE MAK3"/>
    <property type="match status" value="1"/>
</dbReference>
<evidence type="ECO:0000259" key="16">
    <source>
        <dbReference type="PROSITE" id="PS50113"/>
    </source>
</evidence>
<comment type="catalytic activity">
    <reaction evidence="1">
        <text>ATP + protein L-histidine = ADP + protein N-phospho-L-histidine.</text>
        <dbReference type="EC" id="2.7.13.3"/>
    </reaction>
</comment>
<accession>A0A0M6Y533</accession>
<dbReference type="EC" id="2.7.13.3" evidence="3"/>
<dbReference type="Gene3D" id="1.10.287.130">
    <property type="match status" value="1"/>
</dbReference>
<evidence type="ECO:0000256" key="11">
    <source>
        <dbReference type="ARBA" id="ARBA00023012"/>
    </source>
</evidence>
<evidence type="ECO:0000313" key="18">
    <source>
        <dbReference type="Proteomes" id="UP000048926"/>
    </source>
</evidence>
<feature type="domain" description="PAC" evidence="16">
    <location>
        <begin position="98"/>
        <end position="148"/>
    </location>
</feature>
<dbReference type="InterPro" id="IPR000700">
    <property type="entry name" value="PAS-assoc_C"/>
</dbReference>
<dbReference type="SMART" id="SM00387">
    <property type="entry name" value="HATPase_c"/>
    <property type="match status" value="1"/>
</dbReference>
<evidence type="ECO:0000256" key="5">
    <source>
        <dbReference type="ARBA" id="ARBA00022617"/>
    </source>
</evidence>
<evidence type="ECO:0000256" key="3">
    <source>
        <dbReference type="ARBA" id="ARBA00012438"/>
    </source>
</evidence>
<evidence type="ECO:0000256" key="1">
    <source>
        <dbReference type="ARBA" id="ARBA00000085"/>
    </source>
</evidence>
<keyword evidence="7" id="KW-0547">Nucleotide-binding</keyword>
<dbReference type="InterPro" id="IPR005467">
    <property type="entry name" value="His_kinase_dom"/>
</dbReference>
<dbReference type="InterPro" id="IPR036097">
    <property type="entry name" value="HisK_dim/P_sf"/>
</dbReference>
<evidence type="ECO:0000313" key="17">
    <source>
        <dbReference type="EMBL" id="CTQ45206.1"/>
    </source>
</evidence>
<reference evidence="18" key="1">
    <citation type="submission" date="2015-07" db="EMBL/GenBank/DDBJ databases">
        <authorList>
            <person name="Rodrigo-Torres Lidia"/>
            <person name="Arahal R.David."/>
        </authorList>
    </citation>
    <scope>NUCLEOTIDE SEQUENCE [LARGE SCALE GENOMIC DNA]</scope>
    <source>
        <strain evidence="18">CECT 4801</strain>
    </source>
</reference>
<dbReference type="STRING" id="187304.B0E33_05075"/>
<comment type="function">
    <text evidence="12">Putative oxygen sensor; modulates the activity of FixJ, a transcriptional activator of nitrogen fixation fixK gene. FixL probably acts as a kinase that phosphorylates FixJ.</text>
</comment>
<dbReference type="NCBIfam" id="TIGR00229">
    <property type="entry name" value="sensory_box"/>
    <property type="match status" value="1"/>
</dbReference>
<dbReference type="Pfam" id="PF02518">
    <property type="entry name" value="HATPase_c"/>
    <property type="match status" value="1"/>
</dbReference>
<dbReference type="SMART" id="SM00388">
    <property type="entry name" value="HisKA"/>
    <property type="match status" value="1"/>
</dbReference>